<comment type="caution">
    <text evidence="3">The sequence shown here is derived from an EMBL/GenBank/DDBJ whole genome shotgun (WGS) entry which is preliminary data.</text>
</comment>
<reference evidence="3" key="1">
    <citation type="submission" date="2022-12" db="EMBL/GenBank/DDBJ databases">
        <title>Draft genome assemblies for two species of Escallonia (Escalloniales).</title>
        <authorList>
            <person name="Chanderbali A."/>
            <person name="Dervinis C."/>
            <person name="Anghel I."/>
            <person name="Soltis D."/>
            <person name="Soltis P."/>
            <person name="Zapata F."/>
        </authorList>
    </citation>
    <scope>NUCLEOTIDE SEQUENCE</scope>
    <source>
        <strain evidence="3">UCBG64.0493</strain>
        <tissue evidence="3">Leaf</tissue>
    </source>
</reference>
<protein>
    <submittedName>
        <fullName evidence="3">Uncharacterized protein</fullName>
    </submittedName>
</protein>
<dbReference type="InterPro" id="IPR025659">
    <property type="entry name" value="Tubby-like_C"/>
</dbReference>
<dbReference type="InterPro" id="IPR007612">
    <property type="entry name" value="LOR"/>
</dbReference>
<keyword evidence="4" id="KW-1185">Reference proteome</keyword>
<comment type="similarity">
    <text evidence="1">Belongs to the LOR family.</text>
</comment>
<dbReference type="PANTHER" id="PTHR31087">
    <property type="match status" value="1"/>
</dbReference>
<evidence type="ECO:0000256" key="1">
    <source>
        <dbReference type="ARBA" id="ARBA00005437"/>
    </source>
</evidence>
<proteinExistence type="inferred from homology"/>
<accession>A0AA88UWX1</accession>
<dbReference type="InterPro" id="IPR038595">
    <property type="entry name" value="LOR_sf"/>
</dbReference>
<dbReference type="PANTHER" id="PTHR31087:SF60">
    <property type="entry name" value="PROTEIN LURP-ONE-RELATED 5"/>
    <property type="match status" value="1"/>
</dbReference>
<dbReference type="Proteomes" id="UP001188597">
    <property type="component" value="Unassembled WGS sequence"/>
</dbReference>
<evidence type="ECO:0000256" key="2">
    <source>
        <dbReference type="SAM" id="MobiDB-lite"/>
    </source>
</evidence>
<feature type="compositionally biased region" description="Polar residues" evidence="2">
    <location>
        <begin position="98"/>
        <end position="113"/>
    </location>
</feature>
<sequence>MTGGVVVDDGFVHEEETHLTVFKTSLFFAGDGFTVYDCKGELVFRVESYGPDSRDRGEVVLMDAFGRCLLTARRKVQICSSYCLCSSRLTQSERVESPDSSSNKLSKKVNCNA</sequence>
<organism evidence="3 4">
    <name type="scientific">Escallonia herrerae</name>
    <dbReference type="NCBI Taxonomy" id="1293975"/>
    <lineage>
        <taxon>Eukaryota</taxon>
        <taxon>Viridiplantae</taxon>
        <taxon>Streptophyta</taxon>
        <taxon>Embryophyta</taxon>
        <taxon>Tracheophyta</taxon>
        <taxon>Spermatophyta</taxon>
        <taxon>Magnoliopsida</taxon>
        <taxon>eudicotyledons</taxon>
        <taxon>Gunneridae</taxon>
        <taxon>Pentapetalae</taxon>
        <taxon>asterids</taxon>
        <taxon>campanulids</taxon>
        <taxon>Escalloniales</taxon>
        <taxon>Escalloniaceae</taxon>
        <taxon>Escallonia</taxon>
    </lineage>
</organism>
<dbReference type="Gene3D" id="2.40.160.200">
    <property type="entry name" value="LURP1-related"/>
    <property type="match status" value="1"/>
</dbReference>
<evidence type="ECO:0000313" key="4">
    <source>
        <dbReference type="Proteomes" id="UP001188597"/>
    </source>
</evidence>
<dbReference type="EMBL" id="JAVXUP010005302">
    <property type="protein sequence ID" value="KAK2996272.1"/>
    <property type="molecule type" value="Genomic_DNA"/>
</dbReference>
<dbReference type="SUPFAM" id="SSF54518">
    <property type="entry name" value="Tubby C-terminal domain-like"/>
    <property type="match status" value="1"/>
</dbReference>
<evidence type="ECO:0000313" key="3">
    <source>
        <dbReference type="EMBL" id="KAK2996272.1"/>
    </source>
</evidence>
<name>A0AA88UWX1_9ASTE</name>
<gene>
    <name evidence="3" type="ORF">RJ639_025546</name>
</gene>
<dbReference type="Pfam" id="PF04525">
    <property type="entry name" value="LOR"/>
    <property type="match status" value="1"/>
</dbReference>
<dbReference type="AlphaFoldDB" id="A0AA88UWX1"/>
<feature type="region of interest" description="Disordered" evidence="2">
    <location>
        <begin position="93"/>
        <end position="113"/>
    </location>
</feature>